<dbReference type="AlphaFoldDB" id="A0A2H0LR50"/>
<reference evidence="1 2" key="1">
    <citation type="submission" date="2017-09" db="EMBL/GenBank/DDBJ databases">
        <title>Depth-based differentiation of microbial function through sediment-hosted aquifers and enrichment of novel symbionts in the deep terrestrial subsurface.</title>
        <authorList>
            <person name="Probst A.J."/>
            <person name="Ladd B."/>
            <person name="Jarett J.K."/>
            <person name="Geller-Mcgrath D.E."/>
            <person name="Sieber C.M."/>
            <person name="Emerson J.B."/>
            <person name="Anantharaman K."/>
            <person name="Thomas B.C."/>
            <person name="Malmstrom R."/>
            <person name="Stieglmeier M."/>
            <person name="Klingl A."/>
            <person name="Woyke T."/>
            <person name="Ryan C.M."/>
            <person name="Banfield J.F."/>
        </authorList>
    </citation>
    <scope>NUCLEOTIDE SEQUENCE [LARGE SCALE GENOMIC DNA]</scope>
    <source>
        <strain evidence="1">CG11_big_fil_rev_8_21_14_0_20_45_26</strain>
    </source>
</reference>
<organism evidence="1 2">
    <name type="scientific">Candidatus Abzuiibacterium crystallinum</name>
    <dbReference type="NCBI Taxonomy" id="1974748"/>
    <lineage>
        <taxon>Bacteria</taxon>
        <taxon>Pseudomonadati</taxon>
        <taxon>Candidatus Omnitrophota</taxon>
        <taxon>Candidatus Abzuiibacterium</taxon>
    </lineage>
</organism>
<dbReference type="EMBL" id="PCVY01000024">
    <property type="protein sequence ID" value="PIQ86923.1"/>
    <property type="molecule type" value="Genomic_DNA"/>
</dbReference>
<gene>
    <name evidence="1" type="ORF">COV74_02850</name>
</gene>
<evidence type="ECO:0000313" key="2">
    <source>
        <dbReference type="Proteomes" id="UP000230859"/>
    </source>
</evidence>
<name>A0A2H0LR50_9BACT</name>
<protein>
    <submittedName>
        <fullName evidence="1">Uncharacterized protein</fullName>
    </submittedName>
</protein>
<sequence length="112" mass="12539">MCLMDLTSFLESLKKFPFEEIRKQNPEHFEGVFLTSHSDELNAILSAFFGPPIKASGEKPSGEQKNMTDAYGGIMKNQTLYAASHEGQSYVAMIWPWSDNTKATVKVFKTNG</sequence>
<dbReference type="Proteomes" id="UP000230859">
    <property type="component" value="Unassembled WGS sequence"/>
</dbReference>
<evidence type="ECO:0000313" key="1">
    <source>
        <dbReference type="EMBL" id="PIQ86923.1"/>
    </source>
</evidence>
<comment type="caution">
    <text evidence="1">The sequence shown here is derived from an EMBL/GenBank/DDBJ whole genome shotgun (WGS) entry which is preliminary data.</text>
</comment>
<accession>A0A2H0LR50</accession>
<proteinExistence type="predicted"/>